<reference evidence="4" key="1">
    <citation type="submission" date="2013-02" db="EMBL/GenBank/DDBJ databases">
        <authorList>
            <consortium name="The Broad Institute Genome Sequencing Platform"/>
            <person name="Cuomo C."/>
            <person name="Becnel J."/>
            <person name="Sanscrainte N."/>
            <person name="Walker B."/>
            <person name="Young S.K."/>
            <person name="Zeng Q."/>
            <person name="Gargeya S."/>
            <person name="Fitzgerald M."/>
            <person name="Haas B."/>
            <person name="Abouelleil A."/>
            <person name="Alvarado L."/>
            <person name="Arachchi H.M."/>
            <person name="Berlin A.M."/>
            <person name="Chapman S.B."/>
            <person name="Dewar J."/>
            <person name="Goldberg J."/>
            <person name="Griggs A."/>
            <person name="Gujja S."/>
            <person name="Hansen M."/>
            <person name="Howarth C."/>
            <person name="Imamovic A."/>
            <person name="Larimer J."/>
            <person name="McCowan C."/>
            <person name="Murphy C."/>
            <person name="Neiman D."/>
            <person name="Pearson M."/>
            <person name="Priest M."/>
            <person name="Roberts A."/>
            <person name="Saif S."/>
            <person name="Shea T."/>
            <person name="Sisk P."/>
            <person name="Sykes S."/>
            <person name="Wortman J."/>
            <person name="Nusbaum C."/>
            <person name="Birren B."/>
        </authorList>
    </citation>
    <scope>NUCLEOTIDE SEQUENCE [LARGE SCALE GENOMIC DNA]</scope>
    <source>
        <strain evidence="4">PRA339</strain>
    </source>
</reference>
<dbReference type="InterPro" id="IPR005123">
    <property type="entry name" value="Oxoglu/Fe-dep_dioxygenase_dom"/>
</dbReference>
<dbReference type="PROSITE" id="PS51471">
    <property type="entry name" value="FE2OG_OXY"/>
    <property type="match status" value="1"/>
</dbReference>
<evidence type="ECO:0000259" key="2">
    <source>
        <dbReference type="PROSITE" id="PS51471"/>
    </source>
</evidence>
<protein>
    <recommendedName>
        <fullName evidence="2">Fe2OG dioxygenase domain-containing protein</fullName>
    </recommendedName>
</protein>
<name>A0A059EYU7_9MICR</name>
<dbReference type="HOGENOM" id="CLU_816288_0_0_1"/>
<evidence type="ECO:0000256" key="1">
    <source>
        <dbReference type="RuleBase" id="RU003682"/>
    </source>
</evidence>
<keyword evidence="1" id="KW-0479">Metal-binding</keyword>
<dbReference type="Gene3D" id="2.60.120.620">
    <property type="entry name" value="q2cbj1_9rhob like domain"/>
    <property type="match status" value="1"/>
</dbReference>
<reference evidence="3 4" key="2">
    <citation type="submission" date="2014-03" db="EMBL/GenBank/DDBJ databases">
        <title>The Genome Sequence of Anncaliia algerae insect isolate PRA339.</title>
        <authorList>
            <consortium name="The Broad Institute Genome Sequencing Platform"/>
            <consortium name="The Broad Institute Genome Sequencing Center for Infectious Disease"/>
            <person name="Cuomo C."/>
            <person name="Becnel J."/>
            <person name="Sanscrainte N."/>
            <person name="Walker B."/>
            <person name="Young S.K."/>
            <person name="Zeng Q."/>
            <person name="Gargeya S."/>
            <person name="Fitzgerald M."/>
            <person name="Haas B."/>
            <person name="Abouelleil A."/>
            <person name="Alvarado L."/>
            <person name="Arachchi H.M."/>
            <person name="Berlin A.M."/>
            <person name="Chapman S.B."/>
            <person name="Dewar J."/>
            <person name="Goldberg J."/>
            <person name="Griggs A."/>
            <person name="Gujja S."/>
            <person name="Hansen M."/>
            <person name="Howarth C."/>
            <person name="Imamovic A."/>
            <person name="Larimer J."/>
            <person name="McCowan C."/>
            <person name="Murphy C."/>
            <person name="Neiman D."/>
            <person name="Pearson M."/>
            <person name="Priest M."/>
            <person name="Roberts A."/>
            <person name="Saif S."/>
            <person name="Shea T."/>
            <person name="Sisk P."/>
            <person name="Sykes S."/>
            <person name="Wortman J."/>
            <person name="Nusbaum C."/>
            <person name="Birren B."/>
        </authorList>
    </citation>
    <scope>NUCLEOTIDE SEQUENCE [LARGE SCALE GENOMIC DNA]</scope>
    <source>
        <strain evidence="3 4">PRA339</strain>
    </source>
</reference>
<dbReference type="PANTHER" id="PTHR12117">
    <property type="entry name" value="HISTONE ACETYLTRANSFERASE COMPLEX"/>
    <property type="match status" value="1"/>
</dbReference>
<dbReference type="Proteomes" id="UP000030655">
    <property type="component" value="Unassembled WGS sequence"/>
</dbReference>
<gene>
    <name evidence="3" type="ORF">H312_02544</name>
</gene>
<dbReference type="VEuPathDB" id="MicrosporidiaDB:H312_02544"/>
<accession>A0A059EYU7</accession>
<dbReference type="GO" id="GO:0046872">
    <property type="term" value="F:metal ion binding"/>
    <property type="evidence" value="ECO:0007669"/>
    <property type="project" value="UniProtKB-KW"/>
</dbReference>
<dbReference type="STRING" id="1288291.A0A059EYU7"/>
<dbReference type="AlphaFoldDB" id="A0A059EYU7"/>
<dbReference type="InterPro" id="IPR039558">
    <property type="entry name" value="TPA1/OFD1_N"/>
</dbReference>
<comment type="similarity">
    <text evidence="1">Belongs to the iron/ascorbate-dependent oxidoreductase family.</text>
</comment>
<keyword evidence="1" id="KW-0560">Oxidoreductase</keyword>
<evidence type="ECO:0000313" key="3">
    <source>
        <dbReference type="EMBL" id="KCZ80055.1"/>
    </source>
</evidence>
<organism evidence="3 4">
    <name type="scientific">Anncaliia algerae PRA339</name>
    <dbReference type="NCBI Taxonomy" id="1288291"/>
    <lineage>
        <taxon>Eukaryota</taxon>
        <taxon>Fungi</taxon>
        <taxon>Fungi incertae sedis</taxon>
        <taxon>Microsporidia</taxon>
        <taxon>Tubulinosematoidea</taxon>
        <taxon>Tubulinosematidae</taxon>
        <taxon>Anncaliia</taxon>
    </lineage>
</organism>
<dbReference type="PANTHER" id="PTHR12117:SF0">
    <property type="entry name" value="PROLYL 3-HYDROXYLASE OGFOD1"/>
    <property type="match status" value="1"/>
</dbReference>
<proteinExistence type="inferred from homology"/>
<dbReference type="Pfam" id="PF13661">
    <property type="entry name" value="2OG-FeII_Oxy_4"/>
    <property type="match status" value="1"/>
</dbReference>
<sequence length="340" mass="41172">MTATKIEKYDYPFEHYMIENFLPEESFKIIYKKYSKTKFYQKYTDLFSFYQSDEIRATKEFGLFFKNLDNIFNQVDETKDYWYNGFCSYYNEGDYLLCHDDRVEFRKYAFSFYLEDFDSGELMLYNEDFSDKKILKVRRNVLVIFRVSDVSFHEVNYCFTSGRKAITGWFNTKDSLFNDNQGKERNILQKIAEENMVELEIYPNNKFTSLPNMIYEYEIIDSKEEIPFTNRRMLKLSLRDPLLIKIKGYTLMHYSFYKVRKFDYLLLNDPINNLESENILDLFCFHGKNRNLVFLDEEGNEVNRIIVNDGSWLVERNGMKFFVENGIDEFFMAHFIYLKE</sequence>
<keyword evidence="1" id="KW-0408">Iron</keyword>
<keyword evidence="4" id="KW-1185">Reference proteome</keyword>
<dbReference type="InterPro" id="IPR051842">
    <property type="entry name" value="uS12_prolyl_hydroxylase"/>
</dbReference>
<dbReference type="EMBL" id="KK365207">
    <property type="protein sequence ID" value="KCZ80055.1"/>
    <property type="molecule type" value="Genomic_DNA"/>
</dbReference>
<dbReference type="GO" id="GO:0016491">
    <property type="term" value="F:oxidoreductase activity"/>
    <property type="evidence" value="ECO:0007669"/>
    <property type="project" value="UniProtKB-KW"/>
</dbReference>
<feature type="domain" description="Fe2OG dioxygenase" evidence="2">
    <location>
        <begin position="81"/>
        <end position="172"/>
    </location>
</feature>
<evidence type="ECO:0000313" key="4">
    <source>
        <dbReference type="Proteomes" id="UP000030655"/>
    </source>
</evidence>
<dbReference type="OrthoDB" id="430522at2759"/>